<evidence type="ECO:0000256" key="7">
    <source>
        <dbReference type="ARBA" id="ARBA00022833"/>
    </source>
</evidence>
<evidence type="ECO:0000256" key="6">
    <source>
        <dbReference type="ARBA" id="ARBA00022801"/>
    </source>
</evidence>
<proteinExistence type="inferred from homology"/>
<evidence type="ECO:0000256" key="2">
    <source>
        <dbReference type="ARBA" id="ARBA00008290"/>
    </source>
</evidence>
<evidence type="ECO:0000256" key="8">
    <source>
        <dbReference type="ARBA" id="ARBA00023049"/>
    </source>
</evidence>
<keyword evidence="5 9" id="KW-0479">Metal-binding</keyword>
<dbReference type="Gene3D" id="2.30.250.10">
    <property type="entry name" value="Aminopeptidase i, Domain 2"/>
    <property type="match status" value="1"/>
</dbReference>
<comment type="caution">
    <text evidence="11">The sequence shown here is derived from an EMBL/GenBank/DDBJ whole genome shotgun (WGS) entry which is preliminary data.</text>
</comment>
<evidence type="ECO:0000313" key="12">
    <source>
        <dbReference type="Proteomes" id="UP000886874"/>
    </source>
</evidence>
<keyword evidence="6 9" id="KW-0378">Hydrolase</keyword>
<dbReference type="AlphaFoldDB" id="A0A9D0Z6N4"/>
<dbReference type="PRINTS" id="PR00932">
    <property type="entry name" value="AMINO1PTASE"/>
</dbReference>
<keyword evidence="4 9" id="KW-0645">Protease</keyword>
<evidence type="ECO:0000256" key="1">
    <source>
        <dbReference type="ARBA" id="ARBA00001947"/>
    </source>
</evidence>
<dbReference type="SUPFAM" id="SSF53187">
    <property type="entry name" value="Zn-dependent exopeptidases"/>
    <property type="match status" value="1"/>
</dbReference>
<protein>
    <recommendedName>
        <fullName evidence="10">M18 family aminopeptidase</fullName>
        <ecNumber evidence="10">3.4.11.-</ecNumber>
    </recommendedName>
</protein>
<organism evidence="11 12">
    <name type="scientific">Candidatus Avoscillospira stercorigallinarum</name>
    <dbReference type="NCBI Taxonomy" id="2840708"/>
    <lineage>
        <taxon>Bacteria</taxon>
        <taxon>Bacillati</taxon>
        <taxon>Bacillota</taxon>
        <taxon>Clostridia</taxon>
        <taxon>Eubacteriales</taxon>
        <taxon>Oscillospiraceae</taxon>
        <taxon>Oscillospiraceae incertae sedis</taxon>
        <taxon>Candidatus Avoscillospira</taxon>
    </lineage>
</organism>
<evidence type="ECO:0000256" key="9">
    <source>
        <dbReference type="RuleBase" id="RU004386"/>
    </source>
</evidence>
<dbReference type="Gene3D" id="3.40.630.10">
    <property type="entry name" value="Zn peptidases"/>
    <property type="match status" value="1"/>
</dbReference>
<keyword evidence="8 9" id="KW-0482">Metalloprotease</keyword>
<accession>A0A9D0Z6N4</accession>
<comment type="similarity">
    <text evidence="2 9">Belongs to the peptidase M18 family.</text>
</comment>
<dbReference type="EC" id="3.4.11.-" evidence="10"/>
<dbReference type="PANTHER" id="PTHR28570:SF2">
    <property type="entry name" value="M18 FAMILY AMINOPEPTIDASE 1-RELATED"/>
    <property type="match status" value="1"/>
</dbReference>
<evidence type="ECO:0000256" key="3">
    <source>
        <dbReference type="ARBA" id="ARBA00022438"/>
    </source>
</evidence>
<dbReference type="GO" id="GO:0008237">
    <property type="term" value="F:metallopeptidase activity"/>
    <property type="evidence" value="ECO:0007669"/>
    <property type="project" value="UniProtKB-KW"/>
</dbReference>
<dbReference type="InterPro" id="IPR001948">
    <property type="entry name" value="Peptidase_M18"/>
</dbReference>
<gene>
    <name evidence="11" type="ORF">IAA67_07245</name>
</gene>
<dbReference type="GO" id="GO:0004177">
    <property type="term" value="F:aminopeptidase activity"/>
    <property type="evidence" value="ECO:0007669"/>
    <property type="project" value="UniProtKB-KW"/>
</dbReference>
<dbReference type="Pfam" id="PF02127">
    <property type="entry name" value="Peptidase_M18"/>
    <property type="match status" value="1"/>
</dbReference>
<comment type="cofactor">
    <cofactor evidence="1 10">
        <name>Zn(2+)</name>
        <dbReference type="ChEBI" id="CHEBI:29105"/>
    </cofactor>
</comment>
<dbReference type="EMBL" id="DVFN01000104">
    <property type="protein sequence ID" value="HIQ70107.1"/>
    <property type="molecule type" value="Genomic_DNA"/>
</dbReference>
<reference evidence="11" key="2">
    <citation type="journal article" date="2021" name="PeerJ">
        <title>Extensive microbial diversity within the chicken gut microbiome revealed by metagenomics and culture.</title>
        <authorList>
            <person name="Gilroy R."/>
            <person name="Ravi A."/>
            <person name="Getino M."/>
            <person name="Pursley I."/>
            <person name="Horton D.L."/>
            <person name="Alikhan N.F."/>
            <person name="Baker D."/>
            <person name="Gharbi K."/>
            <person name="Hall N."/>
            <person name="Watson M."/>
            <person name="Adriaenssens E.M."/>
            <person name="Foster-Nyarko E."/>
            <person name="Jarju S."/>
            <person name="Secka A."/>
            <person name="Antonio M."/>
            <person name="Oren A."/>
            <person name="Chaudhuri R.R."/>
            <person name="La Ragione R."/>
            <person name="Hildebrand F."/>
            <person name="Pallen M.J."/>
        </authorList>
    </citation>
    <scope>NUCLEOTIDE SEQUENCE</scope>
    <source>
        <strain evidence="11">ChiSjej2B20-13462</strain>
    </source>
</reference>
<dbReference type="InterPro" id="IPR023358">
    <property type="entry name" value="Peptidase_M18_dom2"/>
</dbReference>
<dbReference type="GO" id="GO:0008270">
    <property type="term" value="F:zinc ion binding"/>
    <property type="evidence" value="ECO:0007669"/>
    <property type="project" value="InterPro"/>
</dbReference>
<reference evidence="11" key="1">
    <citation type="submission" date="2020-10" db="EMBL/GenBank/DDBJ databases">
        <authorList>
            <person name="Gilroy R."/>
        </authorList>
    </citation>
    <scope>NUCLEOTIDE SEQUENCE</scope>
    <source>
        <strain evidence="11">ChiSjej2B20-13462</strain>
    </source>
</reference>
<dbReference type="NCBIfam" id="NF002600">
    <property type="entry name" value="PRK02256.1"/>
    <property type="match status" value="1"/>
</dbReference>
<dbReference type="GO" id="GO:0005737">
    <property type="term" value="C:cytoplasm"/>
    <property type="evidence" value="ECO:0007669"/>
    <property type="project" value="UniProtKB-ARBA"/>
</dbReference>
<keyword evidence="3 9" id="KW-0031">Aminopeptidase</keyword>
<evidence type="ECO:0000256" key="5">
    <source>
        <dbReference type="ARBA" id="ARBA00022723"/>
    </source>
</evidence>
<name>A0A9D0Z6N4_9FIRM</name>
<evidence type="ECO:0000313" key="11">
    <source>
        <dbReference type="EMBL" id="HIQ70107.1"/>
    </source>
</evidence>
<sequence>MSELRDKLLYKPKHGLDRVSEAEQAEMEAYSKAYMSFLDNGKTERDCVDTAIALAEAKGFAPYVPGMDLAPGKKVYVNNRGKGIMLAVIGKQPLSEGAHIGAAHTDAPRLDLKPNPLYEDTELAYFKTHHYGGIRKYQWVTVPLELHGVVVKADGETVKITIGDKPEDPQFIINDLLPHLGREQSKKPLGEAIPSESLNILIGTAPLKDDDGSDRVKLAVLAYLHDIYGITEEDFISAELEAVPAAKARELGFDRSLIGAYGHDDRVCAYAELHALLELDVPEKTAVCIFADKEEIGSEGVSGMMSEAFDYFMESMCRTQGVDLRTCYSKSFCLSADVTAAYDPNFPEVYEKRNSAYVNYGVGLCKYTGSGGKGGASDASAEVVGYVRNLLNANGVIWQMAELGKTDAGGGGTVAKFMAQRNIDTLDAGVPVLSMHAPYETVAKLDCYMTYRCMKAIFEDAR</sequence>
<dbReference type="GO" id="GO:0006508">
    <property type="term" value="P:proteolysis"/>
    <property type="evidence" value="ECO:0007669"/>
    <property type="project" value="UniProtKB-KW"/>
</dbReference>
<evidence type="ECO:0000256" key="10">
    <source>
        <dbReference type="RuleBase" id="RU004387"/>
    </source>
</evidence>
<evidence type="ECO:0000256" key="4">
    <source>
        <dbReference type="ARBA" id="ARBA00022670"/>
    </source>
</evidence>
<dbReference type="SUPFAM" id="SSF101821">
    <property type="entry name" value="Aminopeptidase/glucanase lid domain"/>
    <property type="match status" value="1"/>
</dbReference>
<dbReference type="PANTHER" id="PTHR28570">
    <property type="entry name" value="ASPARTYL AMINOPEPTIDASE"/>
    <property type="match status" value="1"/>
</dbReference>
<keyword evidence="7 9" id="KW-0862">Zinc</keyword>
<dbReference type="Proteomes" id="UP000886874">
    <property type="component" value="Unassembled WGS sequence"/>
</dbReference>